<dbReference type="RefSeq" id="WP_137698376.1">
    <property type="nucleotide sequence ID" value="NZ_CP061336.1"/>
</dbReference>
<evidence type="ECO:0000256" key="12">
    <source>
        <dbReference type="ARBA" id="ARBA00023014"/>
    </source>
</evidence>
<sequence length="334" mass="37127">MIDLAKEIIAGRRLKRGEDFSIFLTAASTELFEGANMIREALCGNHVDLCSIINGRSGRCSENCKFCSQSAYHKTEIKEYDFLDPDVILQACKASESKGVHRFSIVTSGRTLTDENFEKAIAAYEKMHKECKIGLCASHGFLTLEQFYRLKEAGVSMYHENIETSRRYFPNVCTTHTYEDKIHSIELAKAAGLKICSGGIIGMGESWNDRIDMAISLSELQVDSIPINALMPVKGTKYENLSPLSEDDILRTIAIFRYINPASYIRMAAGRSYFNDGGSSIFLSGANAMLTGDLLTTVGSSTKQDIEMLTNMNFNIEKTLSDSKCKFEKVVVQS</sequence>
<dbReference type="PROSITE" id="PS51918">
    <property type="entry name" value="RADICAL_SAM"/>
    <property type="match status" value="1"/>
</dbReference>
<keyword evidence="5 16" id="KW-0004">4Fe-4S</keyword>
<evidence type="ECO:0000313" key="19">
    <source>
        <dbReference type="EMBL" id="QNU68757.1"/>
    </source>
</evidence>
<comment type="pathway">
    <text evidence="1 16">Cofactor biosynthesis; biotin biosynthesis; biotin from 7,8-diaminononanoate: step 2/2.</text>
</comment>
<dbReference type="HAMAP" id="MF_01694">
    <property type="entry name" value="BioB"/>
    <property type="match status" value="1"/>
</dbReference>
<evidence type="ECO:0000256" key="3">
    <source>
        <dbReference type="ARBA" id="ARBA00011738"/>
    </source>
</evidence>
<dbReference type="PANTHER" id="PTHR22976:SF2">
    <property type="entry name" value="BIOTIN SYNTHASE, MITOCHONDRIAL"/>
    <property type="match status" value="1"/>
</dbReference>
<feature type="binding site" evidence="16 17">
    <location>
        <position position="196"/>
    </location>
    <ligand>
        <name>[2Fe-2S] cluster</name>
        <dbReference type="ChEBI" id="CHEBI:190135"/>
    </ligand>
</feature>
<comment type="cofactor">
    <cofactor evidence="16">
        <name>[2Fe-2S] cluster</name>
        <dbReference type="ChEBI" id="CHEBI:190135"/>
    </cofactor>
    <text evidence="16">Binds 1 [2Fe-2S] cluster. The cluster is coordinated with 3 cysteines and 1 arginine.</text>
</comment>
<evidence type="ECO:0000256" key="10">
    <source>
        <dbReference type="ARBA" id="ARBA00022756"/>
    </source>
</evidence>
<feature type="domain" description="Radical SAM core" evidence="18">
    <location>
        <begin position="42"/>
        <end position="268"/>
    </location>
</feature>
<evidence type="ECO:0000256" key="14">
    <source>
        <dbReference type="ARBA" id="ARBA00057568"/>
    </source>
</evidence>
<evidence type="ECO:0000256" key="5">
    <source>
        <dbReference type="ARBA" id="ARBA00022485"/>
    </source>
</evidence>
<dbReference type="InterPro" id="IPR058240">
    <property type="entry name" value="rSAM_sf"/>
</dbReference>
<organism evidence="19 20">
    <name type="scientific">Ruminiclostridium herbifermentans</name>
    <dbReference type="NCBI Taxonomy" id="2488810"/>
    <lineage>
        <taxon>Bacteria</taxon>
        <taxon>Bacillati</taxon>
        <taxon>Bacillota</taxon>
        <taxon>Clostridia</taxon>
        <taxon>Eubacteriales</taxon>
        <taxon>Oscillospiraceae</taxon>
        <taxon>Ruminiclostridium</taxon>
    </lineage>
</organism>
<dbReference type="GO" id="GO:0051539">
    <property type="term" value="F:4 iron, 4 sulfur cluster binding"/>
    <property type="evidence" value="ECO:0007669"/>
    <property type="project" value="UniProtKB-KW"/>
</dbReference>
<dbReference type="GO" id="GO:0051537">
    <property type="term" value="F:2 iron, 2 sulfur cluster binding"/>
    <property type="evidence" value="ECO:0007669"/>
    <property type="project" value="UniProtKB-KW"/>
</dbReference>
<dbReference type="GO" id="GO:0005506">
    <property type="term" value="F:iron ion binding"/>
    <property type="evidence" value="ECO:0007669"/>
    <property type="project" value="UniProtKB-UniRule"/>
</dbReference>
<evidence type="ECO:0000259" key="18">
    <source>
        <dbReference type="PROSITE" id="PS51918"/>
    </source>
</evidence>
<evidence type="ECO:0000256" key="9">
    <source>
        <dbReference type="ARBA" id="ARBA00022723"/>
    </source>
</evidence>
<proteinExistence type="inferred from homology"/>
<dbReference type="SFLD" id="SFLDG01278">
    <property type="entry name" value="biotin_synthase_like"/>
    <property type="match status" value="1"/>
</dbReference>
<keyword evidence="20" id="KW-1185">Reference proteome</keyword>
<keyword evidence="7 16" id="KW-0949">S-adenosyl-L-methionine</keyword>
<feature type="binding site" evidence="16 17">
    <location>
        <position position="266"/>
    </location>
    <ligand>
        <name>[2Fe-2S] cluster</name>
        <dbReference type="ChEBI" id="CHEBI:190135"/>
    </ligand>
</feature>
<reference evidence="19 20" key="1">
    <citation type="submission" date="2020-09" db="EMBL/GenBank/DDBJ databases">
        <title>Characterization and genome sequencing of Ruminiclostridium sp. nov. MA18.</title>
        <authorList>
            <person name="Rettenmaier R."/>
            <person name="Kowollik M.-L."/>
            <person name="Liebl W."/>
            <person name="Zverlov V."/>
        </authorList>
    </citation>
    <scope>NUCLEOTIDE SEQUENCE [LARGE SCALE GENOMIC DNA]</scope>
    <source>
        <strain evidence="19 20">MA18</strain>
    </source>
</reference>
<dbReference type="SFLD" id="SFLDS00029">
    <property type="entry name" value="Radical_SAM"/>
    <property type="match status" value="1"/>
</dbReference>
<comment type="catalytic activity">
    <reaction evidence="13 16">
        <text>(4R,5S)-dethiobiotin + (sulfur carrier)-SH + 2 reduced [2Fe-2S]-[ferredoxin] + 2 S-adenosyl-L-methionine = (sulfur carrier)-H + biotin + 2 5'-deoxyadenosine + 2 L-methionine + 2 oxidized [2Fe-2S]-[ferredoxin]</text>
        <dbReference type="Rhea" id="RHEA:22060"/>
        <dbReference type="Rhea" id="RHEA-COMP:10000"/>
        <dbReference type="Rhea" id="RHEA-COMP:10001"/>
        <dbReference type="Rhea" id="RHEA-COMP:14737"/>
        <dbReference type="Rhea" id="RHEA-COMP:14739"/>
        <dbReference type="ChEBI" id="CHEBI:17319"/>
        <dbReference type="ChEBI" id="CHEBI:29917"/>
        <dbReference type="ChEBI" id="CHEBI:33737"/>
        <dbReference type="ChEBI" id="CHEBI:33738"/>
        <dbReference type="ChEBI" id="CHEBI:57586"/>
        <dbReference type="ChEBI" id="CHEBI:57844"/>
        <dbReference type="ChEBI" id="CHEBI:59789"/>
        <dbReference type="ChEBI" id="CHEBI:64428"/>
        <dbReference type="ChEBI" id="CHEBI:149473"/>
        <dbReference type="EC" id="2.8.1.6"/>
    </reaction>
</comment>
<evidence type="ECO:0000256" key="8">
    <source>
        <dbReference type="ARBA" id="ARBA00022714"/>
    </source>
</evidence>
<dbReference type="InterPro" id="IPR007197">
    <property type="entry name" value="rSAM"/>
</dbReference>
<name>A0A4U7JAX7_9FIRM</name>
<protein>
    <recommendedName>
        <fullName evidence="15 16">Biotin synthase</fullName>
        <ecNumber evidence="4 16">2.8.1.6</ecNumber>
    </recommendedName>
</protein>
<evidence type="ECO:0000256" key="15">
    <source>
        <dbReference type="ARBA" id="ARBA00070199"/>
    </source>
</evidence>
<dbReference type="KEGG" id="rher:EHE19_005145"/>
<evidence type="ECO:0000256" key="13">
    <source>
        <dbReference type="ARBA" id="ARBA00051157"/>
    </source>
</evidence>
<dbReference type="CDD" id="cd01335">
    <property type="entry name" value="Radical_SAM"/>
    <property type="match status" value="1"/>
</dbReference>
<feature type="binding site" evidence="16 17">
    <location>
        <position position="67"/>
    </location>
    <ligand>
        <name>[4Fe-4S] cluster</name>
        <dbReference type="ChEBI" id="CHEBI:49883"/>
        <note>4Fe-4S-S-AdoMet</note>
    </ligand>
</feature>
<evidence type="ECO:0000256" key="11">
    <source>
        <dbReference type="ARBA" id="ARBA00023004"/>
    </source>
</evidence>
<dbReference type="UniPathway" id="UPA00078">
    <property type="reaction ID" value="UER00162"/>
</dbReference>
<keyword evidence="11 16" id="KW-0408">Iron</keyword>
<comment type="cofactor">
    <cofactor evidence="16 17">
        <name>[4Fe-4S] cluster</name>
        <dbReference type="ChEBI" id="CHEBI:49883"/>
    </cofactor>
    <text evidence="16 17">Binds 1 [4Fe-4S] cluster. The cluster is coordinated with 3 cysteines and an exchangeable S-adenosyl-L-methionine.</text>
</comment>
<keyword evidence="8 16" id="KW-0001">2Fe-2S</keyword>
<keyword evidence="6 16" id="KW-0808">Transferase</keyword>
<feature type="binding site" evidence="16 17">
    <location>
        <position position="136"/>
    </location>
    <ligand>
        <name>[2Fe-2S] cluster</name>
        <dbReference type="ChEBI" id="CHEBI:190135"/>
    </ligand>
</feature>
<evidence type="ECO:0000256" key="6">
    <source>
        <dbReference type="ARBA" id="ARBA00022679"/>
    </source>
</evidence>
<evidence type="ECO:0000256" key="16">
    <source>
        <dbReference type="HAMAP-Rule" id="MF_01694"/>
    </source>
</evidence>
<comment type="subunit">
    <text evidence="3 16">Homodimer.</text>
</comment>
<evidence type="ECO:0000256" key="17">
    <source>
        <dbReference type="PIRSR" id="PIRSR001619-1"/>
    </source>
</evidence>
<dbReference type="GO" id="GO:0009102">
    <property type="term" value="P:biotin biosynthetic process"/>
    <property type="evidence" value="ECO:0007669"/>
    <property type="project" value="UniProtKB-UniRule"/>
</dbReference>
<dbReference type="SFLD" id="SFLDG01060">
    <property type="entry name" value="BATS_domain_containing"/>
    <property type="match status" value="1"/>
</dbReference>
<dbReference type="PIRSF" id="PIRSF001619">
    <property type="entry name" value="Biotin_synth"/>
    <property type="match status" value="1"/>
</dbReference>
<dbReference type="Proteomes" id="UP000306409">
    <property type="component" value="Chromosome"/>
</dbReference>
<dbReference type="FunFam" id="3.20.20.70:FF:000026">
    <property type="entry name" value="Biotin synthase"/>
    <property type="match status" value="1"/>
</dbReference>
<dbReference type="PANTHER" id="PTHR22976">
    <property type="entry name" value="BIOTIN SYNTHASE"/>
    <property type="match status" value="1"/>
</dbReference>
<dbReference type="Pfam" id="PF06968">
    <property type="entry name" value="BATS"/>
    <property type="match status" value="1"/>
</dbReference>
<dbReference type="InterPro" id="IPR002684">
    <property type="entry name" value="Biotin_synth/BioAB"/>
</dbReference>
<dbReference type="EC" id="2.8.1.6" evidence="4 16"/>
<evidence type="ECO:0000256" key="4">
    <source>
        <dbReference type="ARBA" id="ARBA00012236"/>
    </source>
</evidence>
<feature type="binding site" evidence="16 17">
    <location>
        <position position="64"/>
    </location>
    <ligand>
        <name>[4Fe-4S] cluster</name>
        <dbReference type="ChEBI" id="CHEBI:49883"/>
        <note>4Fe-4S-S-AdoMet</note>
    </ligand>
</feature>
<evidence type="ECO:0000313" key="20">
    <source>
        <dbReference type="Proteomes" id="UP000306409"/>
    </source>
</evidence>
<feature type="binding site" evidence="16 17">
    <location>
        <position position="60"/>
    </location>
    <ligand>
        <name>[4Fe-4S] cluster</name>
        <dbReference type="ChEBI" id="CHEBI:49883"/>
        <note>4Fe-4S-S-AdoMet</note>
    </ligand>
</feature>
<comment type="function">
    <text evidence="14 16">Catalyzes the conversion of dethiobiotin (DTB) to biotin by the insertion of a sulfur atom into dethiobiotin via a radical-based mechanism.</text>
</comment>
<dbReference type="GO" id="GO:0004076">
    <property type="term" value="F:biotin synthase activity"/>
    <property type="evidence" value="ECO:0007669"/>
    <property type="project" value="UniProtKB-UniRule"/>
</dbReference>
<dbReference type="InterPro" id="IPR006638">
    <property type="entry name" value="Elp3/MiaA/NifB-like_rSAM"/>
</dbReference>
<dbReference type="NCBIfam" id="TIGR00433">
    <property type="entry name" value="bioB"/>
    <property type="match status" value="1"/>
</dbReference>
<feature type="binding site" evidence="16 17">
    <location>
        <position position="104"/>
    </location>
    <ligand>
        <name>[2Fe-2S] cluster</name>
        <dbReference type="ChEBI" id="CHEBI:190135"/>
    </ligand>
</feature>
<dbReference type="Pfam" id="PF04055">
    <property type="entry name" value="Radical_SAM"/>
    <property type="match status" value="1"/>
</dbReference>
<comment type="cofactor">
    <cofactor evidence="17">
        <name>[2Fe-2S] cluster</name>
        <dbReference type="ChEBI" id="CHEBI:190135"/>
    </cofactor>
    <text evidence="17">Binds 1 [2Fe-2S] cluster. The cluster is coordinated with 3 cysteines and 1 arginine.</text>
</comment>
<evidence type="ECO:0000256" key="7">
    <source>
        <dbReference type="ARBA" id="ARBA00022691"/>
    </source>
</evidence>
<evidence type="ECO:0000256" key="2">
    <source>
        <dbReference type="ARBA" id="ARBA00010765"/>
    </source>
</evidence>
<dbReference type="EMBL" id="CP061336">
    <property type="protein sequence ID" value="QNU68757.1"/>
    <property type="molecule type" value="Genomic_DNA"/>
</dbReference>
<dbReference type="Gene3D" id="3.20.20.70">
    <property type="entry name" value="Aldolase class I"/>
    <property type="match status" value="1"/>
</dbReference>
<dbReference type="AlphaFoldDB" id="A0A4U7JAX7"/>
<keyword evidence="9 16" id="KW-0479">Metal-binding</keyword>
<dbReference type="SUPFAM" id="SSF102114">
    <property type="entry name" value="Radical SAM enzymes"/>
    <property type="match status" value="1"/>
</dbReference>
<dbReference type="SMART" id="SM00876">
    <property type="entry name" value="BATS"/>
    <property type="match status" value="1"/>
</dbReference>
<comment type="similarity">
    <text evidence="2 16">Belongs to the radical SAM superfamily. Biotin synthase family.</text>
</comment>
<evidence type="ECO:0000256" key="1">
    <source>
        <dbReference type="ARBA" id="ARBA00004942"/>
    </source>
</evidence>
<keyword evidence="12 16" id="KW-0411">Iron-sulfur</keyword>
<dbReference type="InterPro" id="IPR024177">
    <property type="entry name" value="Biotin_synthase"/>
</dbReference>
<keyword evidence="10 16" id="KW-0093">Biotin biosynthesis</keyword>
<dbReference type="OrthoDB" id="9786826at2"/>
<dbReference type="InterPro" id="IPR013785">
    <property type="entry name" value="Aldolase_TIM"/>
</dbReference>
<accession>A0A4U7JAX7</accession>
<dbReference type="SMART" id="SM00729">
    <property type="entry name" value="Elp3"/>
    <property type="match status" value="1"/>
</dbReference>
<gene>
    <name evidence="16 19" type="primary">bioB</name>
    <name evidence="19" type="ORF">EHE19_005145</name>
</gene>
<dbReference type="InterPro" id="IPR010722">
    <property type="entry name" value="BATS_dom"/>
</dbReference>